<evidence type="ECO:0008006" key="3">
    <source>
        <dbReference type="Google" id="ProtNLM"/>
    </source>
</evidence>
<reference evidence="1" key="1">
    <citation type="submission" date="2022-11" db="EMBL/GenBank/DDBJ databases">
        <authorList>
            <person name="Coimbra C."/>
        </authorList>
    </citation>
    <scope>NUCLEOTIDE SEQUENCE</scope>
    <source>
        <strain evidence="1">Jales19</strain>
    </source>
</reference>
<evidence type="ECO:0000313" key="1">
    <source>
        <dbReference type="EMBL" id="MCZ8545056.1"/>
    </source>
</evidence>
<name>A0ABT4QU61_9HYPH</name>
<dbReference type="SUPFAM" id="SSF53335">
    <property type="entry name" value="S-adenosyl-L-methionine-dependent methyltransferases"/>
    <property type="match status" value="1"/>
</dbReference>
<organism evidence="1 2">
    <name type="scientific">Mesorhizobium qingshengii</name>
    <dbReference type="NCBI Taxonomy" id="1165689"/>
    <lineage>
        <taxon>Bacteria</taxon>
        <taxon>Pseudomonadati</taxon>
        <taxon>Pseudomonadota</taxon>
        <taxon>Alphaproteobacteria</taxon>
        <taxon>Hyphomicrobiales</taxon>
        <taxon>Phyllobacteriaceae</taxon>
        <taxon>Mesorhizobium</taxon>
    </lineage>
</organism>
<gene>
    <name evidence="1" type="ORF">OOJ09_12755</name>
</gene>
<proteinExistence type="predicted"/>
<dbReference type="EMBL" id="JAPFQA010000004">
    <property type="protein sequence ID" value="MCZ8545056.1"/>
    <property type="molecule type" value="Genomic_DNA"/>
</dbReference>
<sequence>MNARRESTAVMARRVEPADSLDFFPTPPWGTRAFCAHVLPRFEACDLPSGMVPFTAADPCCGQGHMALVLREFFPLVTATDIFDYGFGGVTDFLHPDHAQAPRDWFFLNPPFNLGLEFVLHALELATRGVAVLVRTAFLEGEGRHAKLFDRRPPNLIAQYSERMPMHRGRWVIDGKSATAYCWLVWHKQSPRPSDPAFMWIPKSRQTLTRHDDWLRFGGCVDLPATHPVMVAIEAVKKPKVYREPVLTLAQVREEKARLEGRPSPATIGDIARELGALL</sequence>
<protein>
    <recommendedName>
        <fullName evidence="3">Methyltransferase</fullName>
    </recommendedName>
</protein>
<comment type="caution">
    <text evidence="1">The sequence shown here is derived from an EMBL/GenBank/DDBJ whole genome shotgun (WGS) entry which is preliminary data.</text>
</comment>
<accession>A0ABT4QU61</accession>
<dbReference type="Proteomes" id="UP001152178">
    <property type="component" value="Unassembled WGS sequence"/>
</dbReference>
<evidence type="ECO:0000313" key="2">
    <source>
        <dbReference type="Proteomes" id="UP001152178"/>
    </source>
</evidence>
<dbReference type="RefSeq" id="WP_269905550.1">
    <property type="nucleotide sequence ID" value="NZ_JAPFQA010000004.1"/>
</dbReference>
<dbReference type="InterPro" id="IPR029063">
    <property type="entry name" value="SAM-dependent_MTases_sf"/>
</dbReference>
<keyword evidence="2" id="KW-1185">Reference proteome</keyword>